<evidence type="ECO:0000256" key="1">
    <source>
        <dbReference type="ARBA" id="ARBA00009550"/>
    </source>
</evidence>
<evidence type="ECO:0000256" key="2">
    <source>
        <dbReference type="SAM" id="Coils"/>
    </source>
</evidence>
<gene>
    <name evidence="3" type="ORF">ILEXP_LOCUS20452</name>
</gene>
<dbReference type="AlphaFoldDB" id="A0ABC8S4U8"/>
<keyword evidence="4" id="KW-1185">Reference proteome</keyword>
<dbReference type="PANTHER" id="PTHR16127:SF13">
    <property type="entry name" value="GH01188P"/>
    <property type="match status" value="1"/>
</dbReference>
<comment type="similarity">
    <text evidence="1">Belongs to the taxilin family.</text>
</comment>
<protein>
    <submittedName>
        <fullName evidence="3">Uncharacterized protein</fullName>
    </submittedName>
</protein>
<comment type="caution">
    <text evidence="3">The sequence shown here is derived from an EMBL/GenBank/DDBJ whole genome shotgun (WGS) entry which is preliminary data.</text>
</comment>
<reference evidence="3 4" key="1">
    <citation type="submission" date="2024-02" db="EMBL/GenBank/DDBJ databases">
        <authorList>
            <person name="Vignale AGUSTIN F."/>
            <person name="Sosa J E."/>
            <person name="Modenutti C."/>
        </authorList>
    </citation>
    <scope>NUCLEOTIDE SEQUENCE [LARGE SCALE GENOMIC DNA]</scope>
</reference>
<feature type="coiled-coil region" evidence="2">
    <location>
        <begin position="18"/>
        <end position="87"/>
    </location>
</feature>
<accession>A0ABC8S4U8</accession>
<organism evidence="3 4">
    <name type="scientific">Ilex paraguariensis</name>
    <name type="common">yerba mate</name>
    <dbReference type="NCBI Taxonomy" id="185542"/>
    <lineage>
        <taxon>Eukaryota</taxon>
        <taxon>Viridiplantae</taxon>
        <taxon>Streptophyta</taxon>
        <taxon>Embryophyta</taxon>
        <taxon>Tracheophyta</taxon>
        <taxon>Spermatophyta</taxon>
        <taxon>Magnoliopsida</taxon>
        <taxon>eudicotyledons</taxon>
        <taxon>Gunneridae</taxon>
        <taxon>Pentapetalae</taxon>
        <taxon>asterids</taxon>
        <taxon>campanulids</taxon>
        <taxon>Aquifoliales</taxon>
        <taxon>Aquifoliaceae</taxon>
        <taxon>Ilex</taxon>
    </lineage>
</organism>
<dbReference type="Pfam" id="PF09728">
    <property type="entry name" value="Taxilin"/>
    <property type="match status" value="1"/>
</dbReference>
<dbReference type="Proteomes" id="UP001642360">
    <property type="component" value="Unassembled WGS sequence"/>
</dbReference>
<keyword evidence="2" id="KW-0175">Coiled coil</keyword>
<dbReference type="InterPro" id="IPR026183">
    <property type="entry name" value="Taxilin_fam"/>
</dbReference>
<dbReference type="PANTHER" id="PTHR16127">
    <property type="entry name" value="TAXILIN"/>
    <property type="match status" value="1"/>
</dbReference>
<name>A0ABC8S4U8_9AQUA</name>
<sequence length="249" mass="28612">MGEAVDEWEALLKSNEVFETFKQEIDKMAKSKKELKKENSFLKSKSEKSDITLIELVEEREHLKKQLEKTKNQKEKLESLCRSLQGERKQNSAGTSSSDSALDFCEVWGTPFSFSSMLRASPVAFLELSRGFTEDHVFIVDLFLQNGVNNLFDSLLVHSKYGKPYFNEPAKNRGSDLRNQFAWYLQKIAGFAENNRVDVLNVVTCDRPPPGKLHPELLQVTWPECEKDRSWHRHCQAPGEEEKGCLRVP</sequence>
<dbReference type="EMBL" id="CAUOFW020002247">
    <property type="protein sequence ID" value="CAK9152236.1"/>
    <property type="molecule type" value="Genomic_DNA"/>
</dbReference>
<evidence type="ECO:0000313" key="3">
    <source>
        <dbReference type="EMBL" id="CAK9152236.1"/>
    </source>
</evidence>
<proteinExistence type="inferred from homology"/>
<evidence type="ECO:0000313" key="4">
    <source>
        <dbReference type="Proteomes" id="UP001642360"/>
    </source>
</evidence>